<dbReference type="PROSITE" id="PS50995">
    <property type="entry name" value="HTH_MARR_2"/>
    <property type="match status" value="1"/>
</dbReference>
<keyword evidence="3" id="KW-1185">Reference proteome</keyword>
<feature type="domain" description="HTH marR-type" evidence="1">
    <location>
        <begin position="21"/>
        <end position="159"/>
    </location>
</feature>
<accession>A0ABX8RWW1</accession>
<protein>
    <submittedName>
        <fullName evidence="2">MarR family transcriptional regulator</fullName>
    </submittedName>
</protein>
<dbReference type="EMBL" id="CP078145">
    <property type="protein sequence ID" value="QXN94133.1"/>
    <property type="molecule type" value="Genomic_DNA"/>
</dbReference>
<evidence type="ECO:0000313" key="2">
    <source>
        <dbReference type="EMBL" id="QXN94133.1"/>
    </source>
</evidence>
<dbReference type="Pfam" id="PF12802">
    <property type="entry name" value="MarR_2"/>
    <property type="match status" value="1"/>
</dbReference>
<dbReference type="InterPro" id="IPR039422">
    <property type="entry name" value="MarR/SlyA-like"/>
</dbReference>
<evidence type="ECO:0000259" key="1">
    <source>
        <dbReference type="PROSITE" id="PS50995"/>
    </source>
</evidence>
<reference evidence="2 3" key="1">
    <citation type="submission" date="2021-07" db="EMBL/GenBank/DDBJ databases">
        <title>Whole Genome Sequence of Nocardia Iowensis.</title>
        <authorList>
            <person name="Lamm A."/>
            <person name="Collins-Fairclough A.M."/>
            <person name="Bunk B."/>
            <person name="Sproer C."/>
        </authorList>
    </citation>
    <scope>NUCLEOTIDE SEQUENCE [LARGE SCALE GENOMIC DNA]</scope>
    <source>
        <strain evidence="2 3">NRRL 5646</strain>
    </source>
</reference>
<dbReference type="Proteomes" id="UP000694257">
    <property type="component" value="Chromosome"/>
</dbReference>
<gene>
    <name evidence="2" type="ORF">KV110_14350</name>
</gene>
<organism evidence="2 3">
    <name type="scientific">Nocardia iowensis</name>
    <dbReference type="NCBI Taxonomy" id="204891"/>
    <lineage>
        <taxon>Bacteria</taxon>
        <taxon>Bacillati</taxon>
        <taxon>Actinomycetota</taxon>
        <taxon>Actinomycetes</taxon>
        <taxon>Mycobacteriales</taxon>
        <taxon>Nocardiaceae</taxon>
        <taxon>Nocardia</taxon>
    </lineage>
</organism>
<dbReference type="InterPro" id="IPR000835">
    <property type="entry name" value="HTH_MarR-typ"/>
</dbReference>
<dbReference type="SMART" id="SM00347">
    <property type="entry name" value="HTH_MARR"/>
    <property type="match status" value="1"/>
</dbReference>
<name>A0ABX8RWW1_NOCIO</name>
<dbReference type="PANTHER" id="PTHR33164:SF104">
    <property type="entry name" value="TRANSCRIPTIONAL REGULATORY PROTEIN"/>
    <property type="match status" value="1"/>
</dbReference>
<dbReference type="RefSeq" id="WP_218476573.1">
    <property type="nucleotide sequence ID" value="NZ_BAABJN010000018.1"/>
</dbReference>
<evidence type="ECO:0000313" key="3">
    <source>
        <dbReference type="Proteomes" id="UP000694257"/>
    </source>
</evidence>
<sequence>MPEDSIDRMVDEWAARDPRLDVSALQVVGRLFRCAAHGQRAIADALRQLGLSYGDFDVLNTLRRRNDPDGTNPRDLARTALITSGAMTTRLDRLERTGLIERRPDPKDRRAVLIHLTPAGEEVAAQALDAVLAADEAFLKPLSPKQRDALAASLKVLLLHSEADG</sequence>
<proteinExistence type="predicted"/>
<dbReference type="PANTHER" id="PTHR33164">
    <property type="entry name" value="TRANSCRIPTIONAL REGULATOR, MARR FAMILY"/>
    <property type="match status" value="1"/>
</dbReference>